<keyword evidence="5" id="KW-0946">Virion</keyword>
<dbReference type="InterPro" id="IPR029104">
    <property type="entry name" value="HERV-K_env"/>
</dbReference>
<evidence type="ECO:0000256" key="3">
    <source>
        <dbReference type="SAM" id="Phobius"/>
    </source>
</evidence>
<organism evidence="5">
    <name type="scientific">Homo sapiens</name>
    <name type="common">Human</name>
    <dbReference type="NCBI Taxonomy" id="9606"/>
    <lineage>
        <taxon>Eukaryota</taxon>
        <taxon>Metazoa</taxon>
        <taxon>Chordata</taxon>
        <taxon>Craniata</taxon>
        <taxon>Vertebrata</taxon>
        <taxon>Euteleostomi</taxon>
        <taxon>Mammalia</taxon>
        <taxon>Eutheria</taxon>
        <taxon>Euarchontoglires</taxon>
        <taxon>Primates</taxon>
        <taxon>Haplorrhini</taxon>
        <taxon>Catarrhini</taxon>
        <taxon>Hominidae</taxon>
        <taxon>Homo</taxon>
    </lineage>
</organism>
<feature type="domain" description="Retro-transcribing virus envelope glycoprotein" evidence="4">
    <location>
        <begin position="4"/>
        <end position="171"/>
    </location>
</feature>
<keyword evidence="5" id="KW-0261">Viral envelope protein</keyword>
<keyword evidence="3" id="KW-1133">Transmembrane helix</keyword>
<name>Q07DS4_HUMAN</name>
<evidence type="ECO:0000256" key="1">
    <source>
        <dbReference type="ARBA" id="ARBA00004328"/>
    </source>
</evidence>
<keyword evidence="3" id="KW-0812">Transmembrane</keyword>
<reference evidence="5" key="1">
    <citation type="journal article" date="2006" name="Arch. Virol.">
        <title>Tempo and mode of ERV-K evolution in human and chimpanzee genomes.</title>
        <authorList>
            <person name="Romano C.M."/>
            <person name="Ramalho R.F."/>
            <person name="Zanotto P.M."/>
        </authorList>
    </citation>
    <scope>NUCLEOTIDE SEQUENCE</scope>
</reference>
<accession>Q07DS4</accession>
<dbReference type="EMBL" id="DQ112095">
    <property type="protein sequence ID" value="AAZ91341.1"/>
    <property type="molecule type" value="Genomic_DNA"/>
</dbReference>
<evidence type="ECO:0000256" key="2">
    <source>
        <dbReference type="ARBA" id="ARBA00042950"/>
    </source>
</evidence>
<dbReference type="Pfam" id="PF13804">
    <property type="entry name" value="HERV-K_env_2"/>
    <property type="match status" value="1"/>
</dbReference>
<dbReference type="AlphaFoldDB" id="Q07DS4"/>
<proteinExistence type="predicted"/>
<gene>
    <name evidence="5" type="primary">env</name>
</gene>
<dbReference type="PeptideAtlas" id="Q07DS4"/>
<dbReference type="PANTHER" id="PTHR34313:SF3">
    <property type="entry name" value="ENDOGENOUS RETROVIRUS GROUP K MEMBER 113 ENV POLYPROTEIN-RELATED"/>
    <property type="match status" value="1"/>
</dbReference>
<evidence type="ECO:0000313" key="5">
    <source>
        <dbReference type="EMBL" id="AAZ91341.1"/>
    </source>
</evidence>
<protein>
    <recommendedName>
        <fullName evidence="2">Envelope polyprotein</fullName>
    </recommendedName>
</protein>
<dbReference type="InterPro" id="IPR051255">
    <property type="entry name" value="Retroviral_env_glycoprotein"/>
</dbReference>
<feature type="transmembrane region" description="Helical" evidence="3">
    <location>
        <begin position="354"/>
        <end position="379"/>
    </location>
</feature>
<evidence type="ECO:0000259" key="4">
    <source>
        <dbReference type="Pfam" id="PF13804"/>
    </source>
</evidence>
<dbReference type="PANTHER" id="PTHR34313">
    <property type="entry name" value="ENDOGENOUS RETROVIRUS GROUP K MEMBER 113 ENV POLYPROTEIN-RELATED"/>
    <property type="match status" value="1"/>
</dbReference>
<sequence length="438" mass="49619">MVTPVTWMDNPIEVYVNDSVRVPGPTDDRCPIKPEEEGIMINISTGYRYPICLGRAPGCLIHAVQNWLVEVPTVSPNGRFTYHMVSGMSLRPRVNYLQDFSYQRSLKFRPKGKPCPKEIPKESKNTEVLVWEECVANSAVILQNNEFGTIIDWAPRGQFDHNCSGQTQLCPSAQVSPAVDSDLTESLDKHKHKKLQSLYPWEWGEKGISTPRPKIISPVSGPEHPELWRLIVASHHIRIWSGNQTSETRDRKPFYTIDLNSSLTVPLQSCVKPPYMLVVGNIVIKPDSQTITCENCRLFTCIDSTFNWQQRILLVRAREGVWIPVSMDRPWEASPSIHILTEVLKGILNRSKRFIFTLIAVIMGLIAVTATAAVAGVALHSSVQSVNFVNDWQKNSARLWNSQSSIDQKLANQINHLRQTHLDRRQTHELRTSFPVTV</sequence>
<keyword evidence="3" id="KW-0472">Membrane</keyword>
<comment type="subcellular location">
    <subcellularLocation>
        <location evidence="1">Virion</location>
    </subcellularLocation>
</comment>